<dbReference type="EMBL" id="ALPT02000033">
    <property type="protein sequence ID" value="KGA97274.1"/>
    <property type="molecule type" value="Genomic_DNA"/>
</dbReference>
<keyword evidence="1" id="KW-0472">Membrane</keyword>
<evidence type="ECO:0000256" key="1">
    <source>
        <dbReference type="SAM" id="Phobius"/>
    </source>
</evidence>
<dbReference type="AlphaFoldDB" id="A0A094WHM0"/>
<reference evidence="2 4" key="1">
    <citation type="journal article" date="2014" name="Genome Announc.">
        <title>Draft Genome Sequence of Bacillus alcalophilus AV1934, a Classic Alkaliphile Isolated from Human Feces in 1934.</title>
        <authorList>
            <person name="Attie O."/>
            <person name="Jayaprakash A."/>
            <person name="Shah H."/>
            <person name="Paulsen I.T."/>
            <person name="Morino M."/>
            <person name="Takahashi Y."/>
            <person name="Narumi I."/>
            <person name="Sachidanandam R."/>
            <person name="Satoh K."/>
            <person name="Ito M."/>
            <person name="Krulwich T.A."/>
        </authorList>
    </citation>
    <scope>NUCLEOTIDE SEQUENCE [LARGE SCALE GENOMIC DNA]</scope>
    <source>
        <strain evidence="2 4">AV1934</strain>
    </source>
</reference>
<dbReference type="Proteomes" id="UP000002754">
    <property type="component" value="Unassembled WGS sequence"/>
</dbReference>
<keyword evidence="1" id="KW-0812">Transmembrane</keyword>
<feature type="transmembrane region" description="Helical" evidence="1">
    <location>
        <begin position="35"/>
        <end position="59"/>
    </location>
</feature>
<reference evidence="3 5" key="2">
    <citation type="submission" date="2014-01" db="EMBL/GenBank/DDBJ databases">
        <title>Draft genome sequencing of Bacillus alcalophilus CGMCC 1.3604.</title>
        <authorList>
            <person name="Yang J."/>
            <person name="Diao L."/>
            <person name="Yang S."/>
        </authorList>
    </citation>
    <scope>NUCLEOTIDE SEQUENCE [LARGE SCALE GENOMIC DNA]</scope>
    <source>
        <strain evidence="3 5">CGMCC 1.3604</strain>
    </source>
</reference>
<keyword evidence="1" id="KW-1133">Transmembrane helix</keyword>
<keyword evidence="4" id="KW-1185">Reference proteome</keyword>
<comment type="caution">
    <text evidence="2">The sequence shown here is derived from an EMBL/GenBank/DDBJ whole genome shotgun (WGS) entry which is preliminary data.</text>
</comment>
<sequence>MDHLFYKVYVRIHLPTAFSTINGKNIQNEKSHGRLALLMTFYFKRAFLLGPILIIFTLLS</sequence>
<evidence type="ECO:0000313" key="3">
    <source>
        <dbReference type="EMBL" id="THG91533.1"/>
    </source>
</evidence>
<evidence type="ECO:0000313" key="5">
    <source>
        <dbReference type="Proteomes" id="UP000297014"/>
    </source>
</evidence>
<accession>A0A094WHM0</accession>
<proteinExistence type="predicted"/>
<name>A0A094WHM0_ALKAL</name>
<evidence type="ECO:0000313" key="4">
    <source>
        <dbReference type="Proteomes" id="UP000002754"/>
    </source>
</evidence>
<dbReference type="EMBL" id="JALP01000065">
    <property type="protein sequence ID" value="THG91533.1"/>
    <property type="molecule type" value="Genomic_DNA"/>
</dbReference>
<organism evidence="2 4">
    <name type="scientific">Alkalihalobacillus alcalophilus ATCC 27647 = CGMCC 1.3604</name>
    <dbReference type="NCBI Taxonomy" id="1218173"/>
    <lineage>
        <taxon>Bacteria</taxon>
        <taxon>Bacillati</taxon>
        <taxon>Bacillota</taxon>
        <taxon>Bacilli</taxon>
        <taxon>Bacillales</taxon>
        <taxon>Bacillaceae</taxon>
        <taxon>Alkalihalobacillus</taxon>
    </lineage>
</organism>
<evidence type="ECO:0000313" key="2">
    <source>
        <dbReference type="EMBL" id="KGA97274.1"/>
    </source>
</evidence>
<dbReference type="Proteomes" id="UP000297014">
    <property type="component" value="Unassembled WGS sequence"/>
</dbReference>
<protein>
    <submittedName>
        <fullName evidence="2">Uncharacterized protein</fullName>
    </submittedName>
</protein>
<gene>
    <name evidence="3" type="ORF">AJ85_04435</name>
    <name evidence="2" type="ORF">BALCAV_0211260</name>
</gene>